<feature type="transmembrane region" description="Helical" evidence="1">
    <location>
        <begin position="67"/>
        <end position="91"/>
    </location>
</feature>
<accession>A0A1G5VN90</accession>
<organism evidence="2 3">
    <name type="scientific">Methanobrevibacter millerae</name>
    <dbReference type="NCBI Taxonomy" id="230361"/>
    <lineage>
        <taxon>Archaea</taxon>
        <taxon>Methanobacteriati</taxon>
        <taxon>Methanobacteriota</taxon>
        <taxon>Methanomada group</taxon>
        <taxon>Methanobacteria</taxon>
        <taxon>Methanobacteriales</taxon>
        <taxon>Methanobacteriaceae</taxon>
        <taxon>Methanobrevibacter</taxon>
    </lineage>
</organism>
<keyword evidence="1" id="KW-0812">Transmembrane</keyword>
<keyword evidence="1" id="KW-1133">Transmembrane helix</keyword>
<dbReference type="AlphaFoldDB" id="A0A1G5VN90"/>
<feature type="transmembrane region" description="Helical" evidence="1">
    <location>
        <begin position="103"/>
        <end position="122"/>
    </location>
</feature>
<reference evidence="2 3" key="1">
    <citation type="submission" date="2016-10" db="EMBL/GenBank/DDBJ databases">
        <authorList>
            <person name="Varghese N."/>
            <person name="Submissions S."/>
        </authorList>
    </citation>
    <scope>NUCLEOTIDE SEQUENCE [LARGE SCALE GENOMIC DNA]</scope>
    <source>
        <strain evidence="2 3">DSM 16643</strain>
    </source>
</reference>
<feature type="transmembrane region" description="Helical" evidence="1">
    <location>
        <begin position="134"/>
        <end position="154"/>
    </location>
</feature>
<feature type="transmembrane region" description="Helical" evidence="1">
    <location>
        <begin position="12"/>
        <end position="32"/>
    </location>
</feature>
<feature type="transmembrane region" description="Helical" evidence="1">
    <location>
        <begin position="174"/>
        <end position="193"/>
    </location>
</feature>
<name>A0A1G5VN90_9EURY</name>
<evidence type="ECO:0000313" key="2">
    <source>
        <dbReference type="EMBL" id="SDA46677.1"/>
    </source>
</evidence>
<evidence type="ECO:0000313" key="3">
    <source>
        <dbReference type="Proteomes" id="UP000323439"/>
    </source>
</evidence>
<dbReference type="Proteomes" id="UP000323439">
    <property type="component" value="Unassembled WGS sequence"/>
</dbReference>
<evidence type="ECO:0000256" key="1">
    <source>
        <dbReference type="SAM" id="Phobius"/>
    </source>
</evidence>
<proteinExistence type="predicted"/>
<keyword evidence="1" id="KW-0472">Membrane</keyword>
<sequence length="204" mass="23063">MVLIAKDNVAIVLNMLLIVLEIIALAITIDLIGLDLTYYTVDANLFALISAILFLTLKKRIPNAVDVLKYSSTLALLITFLVVIFILYPMLDFDFNFLFLEGPNLYFHILCPLIALISFLFFEGNELENTLKNNLYAMIFTLIYAVIIISLNIAKVVTGPYPFLMMYSQPLLASLFWVIVILGFAFVLARLLLMIKDLLTILNV</sequence>
<gene>
    <name evidence="2" type="ORF">SAMN02910315_00725</name>
</gene>
<dbReference type="EMBL" id="FMXB01000004">
    <property type="protein sequence ID" value="SDA46677.1"/>
    <property type="molecule type" value="Genomic_DNA"/>
</dbReference>
<protein>
    <submittedName>
        <fullName evidence="2">Uncharacterized protein</fullName>
    </submittedName>
</protein>
<feature type="transmembrane region" description="Helical" evidence="1">
    <location>
        <begin position="38"/>
        <end position="55"/>
    </location>
</feature>
<keyword evidence="3" id="KW-1185">Reference proteome</keyword>